<comment type="caution">
    <text evidence="1">The sequence shown here is derived from an EMBL/GenBank/DDBJ whole genome shotgun (WGS) entry which is preliminary data.</text>
</comment>
<name>A0A0G2AW91_9BACT</name>
<gene>
    <name evidence="1" type="ORF">UY81_C0002G0007</name>
</gene>
<proteinExistence type="predicted"/>
<dbReference type="EMBL" id="LCRM01000002">
    <property type="protein sequence ID" value="KKW37149.1"/>
    <property type="molecule type" value="Genomic_DNA"/>
</dbReference>
<reference evidence="1 2" key="1">
    <citation type="journal article" date="2015" name="Nature">
        <title>rRNA introns, odd ribosomes, and small enigmatic genomes across a large radiation of phyla.</title>
        <authorList>
            <person name="Brown C.T."/>
            <person name="Hug L.A."/>
            <person name="Thomas B.C."/>
            <person name="Sharon I."/>
            <person name="Castelle C.J."/>
            <person name="Singh A."/>
            <person name="Wilkins M.J."/>
            <person name="Williams K.H."/>
            <person name="Banfield J.F."/>
        </authorList>
    </citation>
    <scope>NUCLEOTIDE SEQUENCE [LARGE SCALE GENOMIC DNA]</scope>
</reference>
<accession>A0A0G2AW91</accession>
<evidence type="ECO:0000313" key="2">
    <source>
        <dbReference type="Proteomes" id="UP000034290"/>
    </source>
</evidence>
<sequence>MLREVLLHEATFRPDVCACDFPKLKERLRGDERCPSNKQCFLRTEHIDELTEEHRKLLHPTP</sequence>
<dbReference type="AlphaFoldDB" id="A0A0G2AW91"/>
<dbReference type="Proteomes" id="UP000034290">
    <property type="component" value="Unassembled WGS sequence"/>
</dbReference>
<protein>
    <submittedName>
        <fullName evidence="1">Uncharacterized protein</fullName>
    </submittedName>
</protein>
<organism evidence="1 2">
    <name type="scientific">Candidatus Giovannonibacteria bacterium GW2011_GWA2_53_7</name>
    <dbReference type="NCBI Taxonomy" id="1618650"/>
    <lineage>
        <taxon>Bacteria</taxon>
        <taxon>Candidatus Giovannoniibacteriota</taxon>
    </lineage>
</organism>
<evidence type="ECO:0000313" key="1">
    <source>
        <dbReference type="EMBL" id="KKW37149.1"/>
    </source>
</evidence>